<dbReference type="Pfam" id="PF12937">
    <property type="entry name" value="F-box-like"/>
    <property type="match status" value="1"/>
</dbReference>
<evidence type="ECO:0000259" key="1">
    <source>
        <dbReference type="PROSITE" id="PS50181"/>
    </source>
</evidence>
<feature type="domain" description="F-box" evidence="1">
    <location>
        <begin position="1"/>
        <end position="47"/>
    </location>
</feature>
<evidence type="ECO:0000313" key="2">
    <source>
        <dbReference type="EMBL" id="OJA19665.1"/>
    </source>
</evidence>
<dbReference type="EMBL" id="LVVM01000940">
    <property type="protein sequence ID" value="OJA19665.1"/>
    <property type="molecule type" value="Genomic_DNA"/>
</dbReference>
<organism evidence="2 3">
    <name type="scientific">Rhizopogon vesiculosus</name>
    <dbReference type="NCBI Taxonomy" id="180088"/>
    <lineage>
        <taxon>Eukaryota</taxon>
        <taxon>Fungi</taxon>
        <taxon>Dikarya</taxon>
        <taxon>Basidiomycota</taxon>
        <taxon>Agaricomycotina</taxon>
        <taxon>Agaricomycetes</taxon>
        <taxon>Agaricomycetidae</taxon>
        <taxon>Boletales</taxon>
        <taxon>Suillineae</taxon>
        <taxon>Rhizopogonaceae</taxon>
        <taxon>Rhizopogon</taxon>
    </lineage>
</organism>
<dbReference type="OrthoDB" id="3162782at2759"/>
<dbReference type="Proteomes" id="UP000183567">
    <property type="component" value="Unassembled WGS sequence"/>
</dbReference>
<reference evidence="2 3" key="1">
    <citation type="submission" date="2016-03" db="EMBL/GenBank/DDBJ databases">
        <title>Comparative genomics of the ectomycorrhizal sister species Rhizopogon vinicolor and Rhizopogon vesiculosus (Basidiomycota: Boletales) reveals a divergence of the mating type B locus.</title>
        <authorList>
            <person name="Mujic A.B."/>
            <person name="Kuo A."/>
            <person name="Tritt A."/>
            <person name="Lipzen A."/>
            <person name="Chen C."/>
            <person name="Johnson J."/>
            <person name="Sharma A."/>
            <person name="Barry K."/>
            <person name="Grigoriev I.V."/>
            <person name="Spatafora J.W."/>
        </authorList>
    </citation>
    <scope>NUCLEOTIDE SEQUENCE [LARGE SCALE GENOMIC DNA]</scope>
    <source>
        <strain evidence="2 3">AM-OR11-056</strain>
    </source>
</reference>
<sequence length="98" mass="11345">MLHLLPTEIAIEIASYLPLQSLYQASLVSREWHGLIADNEQTIYRNAAVLHRFLLHVDLEAESSSPTSDKKRDWKQLCRRRLEIVLEILSTSKTRMEG</sequence>
<comment type="caution">
    <text evidence="2">The sequence shown here is derived from an EMBL/GenBank/DDBJ whole genome shotgun (WGS) entry which is preliminary data.</text>
</comment>
<dbReference type="PROSITE" id="PS50181">
    <property type="entry name" value="FBOX"/>
    <property type="match status" value="1"/>
</dbReference>
<accession>A0A1J8R1Z4</accession>
<protein>
    <recommendedName>
        <fullName evidence="1">F-box domain-containing protein</fullName>
    </recommendedName>
</protein>
<proteinExistence type="predicted"/>
<dbReference type="InterPro" id="IPR001810">
    <property type="entry name" value="F-box_dom"/>
</dbReference>
<gene>
    <name evidence="2" type="ORF">AZE42_02829</name>
</gene>
<dbReference type="InterPro" id="IPR036047">
    <property type="entry name" value="F-box-like_dom_sf"/>
</dbReference>
<dbReference type="SMART" id="SM00256">
    <property type="entry name" value="FBOX"/>
    <property type="match status" value="1"/>
</dbReference>
<evidence type="ECO:0000313" key="3">
    <source>
        <dbReference type="Proteomes" id="UP000183567"/>
    </source>
</evidence>
<dbReference type="AlphaFoldDB" id="A0A1J8R1Z4"/>
<dbReference type="Gene3D" id="1.20.1280.50">
    <property type="match status" value="1"/>
</dbReference>
<dbReference type="STRING" id="180088.A0A1J8R1Z4"/>
<keyword evidence="3" id="KW-1185">Reference proteome</keyword>
<dbReference type="SUPFAM" id="SSF81383">
    <property type="entry name" value="F-box domain"/>
    <property type="match status" value="1"/>
</dbReference>
<name>A0A1J8R1Z4_9AGAM</name>